<evidence type="ECO:0000313" key="12">
    <source>
        <dbReference type="Proteomes" id="UP000051521"/>
    </source>
</evidence>
<dbReference type="SUPFAM" id="SSF52540">
    <property type="entry name" value="P-loop containing nucleoside triphosphate hydrolases"/>
    <property type="match status" value="1"/>
</dbReference>
<evidence type="ECO:0000256" key="6">
    <source>
        <dbReference type="ARBA" id="ARBA00022741"/>
    </source>
</evidence>
<keyword evidence="2" id="KW-0813">Transport</keyword>
<evidence type="ECO:0000256" key="9">
    <source>
        <dbReference type="ARBA" id="ARBA00023136"/>
    </source>
</evidence>
<dbReference type="GO" id="GO:0005524">
    <property type="term" value="F:ATP binding"/>
    <property type="evidence" value="ECO:0007669"/>
    <property type="project" value="UniProtKB-KW"/>
</dbReference>
<comment type="subcellular location">
    <subcellularLocation>
        <location evidence="1">Cell membrane</location>
        <topology evidence="1">Peripheral membrane protein</topology>
    </subcellularLocation>
</comment>
<comment type="caution">
    <text evidence="11">The sequence shown here is derived from an EMBL/GenBank/DDBJ whole genome shotgun (WGS) entry which is preliminary data.</text>
</comment>
<keyword evidence="5" id="KW-0592">Phosphate transport</keyword>
<sequence>MSYQVEDKQILKEIDLHVAEGQRITLTGPSGSGKSTILKLVSSLISPTQGQINFQGKDVAQLDPISYRRQVSYCFQQPSLFGTTVADNLRFPFELRDEPFNQQQAVELLWQVDLDESYLNKKIETLSGGEKQRVALIRNLLFPPKVLLLDEVTTGLDENSKAIVHKLIRNYHQEGTTILEVTHDATELDLANYLITIKEGKRVK</sequence>
<keyword evidence="12" id="KW-1185">Reference proteome</keyword>
<dbReference type="SMART" id="SM00382">
    <property type="entry name" value="AAA"/>
    <property type="match status" value="1"/>
</dbReference>
<dbReference type="Proteomes" id="UP000051521">
    <property type="component" value="Unassembled WGS sequence"/>
</dbReference>
<dbReference type="InterPro" id="IPR015856">
    <property type="entry name" value="ABC_transpr_CbiO/EcfA_su"/>
</dbReference>
<dbReference type="InterPro" id="IPR003439">
    <property type="entry name" value="ABC_transporter-like_ATP-bd"/>
</dbReference>
<dbReference type="PROSITE" id="PS50893">
    <property type="entry name" value="ABC_TRANSPORTER_2"/>
    <property type="match status" value="1"/>
</dbReference>
<reference evidence="11 12" key="1">
    <citation type="journal article" date="2015" name="Genome Announc.">
        <title>Expanding the biotechnology potential of lactobacilli through comparative genomics of 213 strains and associated genera.</title>
        <authorList>
            <person name="Sun Z."/>
            <person name="Harris H.M."/>
            <person name="McCann A."/>
            <person name="Guo C."/>
            <person name="Argimon S."/>
            <person name="Zhang W."/>
            <person name="Yang X."/>
            <person name="Jeffery I.B."/>
            <person name="Cooney J.C."/>
            <person name="Kagawa T.F."/>
            <person name="Liu W."/>
            <person name="Song Y."/>
            <person name="Salvetti E."/>
            <person name="Wrobel A."/>
            <person name="Rasinkangas P."/>
            <person name="Parkhill J."/>
            <person name="Rea M.C."/>
            <person name="O'Sullivan O."/>
            <person name="Ritari J."/>
            <person name="Douillard F.P."/>
            <person name="Paul Ross R."/>
            <person name="Yang R."/>
            <person name="Briner A.E."/>
            <person name="Felis G.E."/>
            <person name="de Vos W.M."/>
            <person name="Barrangou R."/>
            <person name="Klaenhammer T.R."/>
            <person name="Caufield P.W."/>
            <person name="Cui Y."/>
            <person name="Zhang H."/>
            <person name="O'Toole P.W."/>
        </authorList>
    </citation>
    <scope>NUCLEOTIDE SEQUENCE [LARGE SCALE GENOMIC DNA]</scope>
    <source>
        <strain evidence="11 12">DSM 23908</strain>
    </source>
</reference>
<dbReference type="CDD" id="cd03225">
    <property type="entry name" value="ABC_cobalt_CbiO_domain1"/>
    <property type="match status" value="1"/>
</dbReference>
<evidence type="ECO:0000256" key="3">
    <source>
        <dbReference type="ARBA" id="ARBA00022475"/>
    </source>
</evidence>
<evidence type="ECO:0000256" key="1">
    <source>
        <dbReference type="ARBA" id="ARBA00004202"/>
    </source>
</evidence>
<keyword evidence="6" id="KW-0547">Nucleotide-binding</keyword>
<dbReference type="Gene3D" id="3.40.50.300">
    <property type="entry name" value="P-loop containing nucleotide triphosphate hydrolases"/>
    <property type="match status" value="1"/>
</dbReference>
<protein>
    <submittedName>
        <fullName evidence="11">Phosphate import ATP-binding protein PstB 1</fullName>
    </submittedName>
</protein>
<evidence type="ECO:0000256" key="5">
    <source>
        <dbReference type="ARBA" id="ARBA00022592"/>
    </source>
</evidence>
<keyword evidence="3" id="KW-1003">Cell membrane</keyword>
<evidence type="ECO:0000256" key="8">
    <source>
        <dbReference type="ARBA" id="ARBA00022967"/>
    </source>
</evidence>
<keyword evidence="4" id="KW-0997">Cell inner membrane</keyword>
<organism evidence="11 12">
    <name type="scientific">Lactobacillus gigeriorum DSM 23908 = CRBIP 24.85</name>
    <dbReference type="NCBI Taxonomy" id="1423751"/>
    <lineage>
        <taxon>Bacteria</taxon>
        <taxon>Bacillati</taxon>
        <taxon>Bacillota</taxon>
        <taxon>Bacilli</taxon>
        <taxon>Lactobacillales</taxon>
        <taxon>Lactobacillaceae</taxon>
        <taxon>Lactobacillus</taxon>
    </lineage>
</organism>
<dbReference type="InterPro" id="IPR017871">
    <property type="entry name" value="ABC_transporter-like_CS"/>
</dbReference>
<accession>A0ABR5PVA5</accession>
<dbReference type="InterPro" id="IPR027417">
    <property type="entry name" value="P-loop_NTPase"/>
</dbReference>
<gene>
    <name evidence="11" type="ORF">FC38_GL000314</name>
</gene>
<evidence type="ECO:0000313" key="11">
    <source>
        <dbReference type="EMBL" id="KRN12500.1"/>
    </source>
</evidence>
<dbReference type="PANTHER" id="PTHR43423">
    <property type="entry name" value="ABC TRANSPORTER I FAMILY MEMBER 17"/>
    <property type="match status" value="1"/>
</dbReference>
<keyword evidence="7 11" id="KW-0067">ATP-binding</keyword>
<proteinExistence type="predicted"/>
<evidence type="ECO:0000256" key="7">
    <source>
        <dbReference type="ARBA" id="ARBA00022840"/>
    </source>
</evidence>
<dbReference type="PANTHER" id="PTHR43423:SF12">
    <property type="entry name" value="IRON EXPORT ATP-BINDING PROTEIN FETA-RELATED"/>
    <property type="match status" value="1"/>
</dbReference>
<dbReference type="InterPro" id="IPR003593">
    <property type="entry name" value="AAA+_ATPase"/>
</dbReference>
<name>A0ABR5PVA5_9LACO</name>
<dbReference type="PROSITE" id="PS00211">
    <property type="entry name" value="ABC_TRANSPORTER_1"/>
    <property type="match status" value="1"/>
</dbReference>
<evidence type="ECO:0000256" key="4">
    <source>
        <dbReference type="ARBA" id="ARBA00022519"/>
    </source>
</evidence>
<feature type="domain" description="ABC transporter" evidence="10">
    <location>
        <begin position="1"/>
        <end position="203"/>
    </location>
</feature>
<dbReference type="Pfam" id="PF00005">
    <property type="entry name" value="ABC_tran"/>
    <property type="match status" value="1"/>
</dbReference>
<evidence type="ECO:0000259" key="10">
    <source>
        <dbReference type="PROSITE" id="PS50893"/>
    </source>
</evidence>
<evidence type="ECO:0000256" key="2">
    <source>
        <dbReference type="ARBA" id="ARBA00022448"/>
    </source>
</evidence>
<keyword evidence="9" id="KW-0472">Membrane</keyword>
<keyword evidence="8" id="KW-1278">Translocase</keyword>
<dbReference type="EMBL" id="AYZO01000012">
    <property type="protein sequence ID" value="KRN12500.1"/>
    <property type="molecule type" value="Genomic_DNA"/>
</dbReference>